<feature type="transmembrane region" description="Helical" evidence="2">
    <location>
        <begin position="426"/>
        <end position="446"/>
    </location>
</feature>
<keyword evidence="2" id="KW-0812">Transmembrane</keyword>
<gene>
    <name evidence="5" type="ORF">DRP43_05425</name>
</gene>
<reference evidence="5 6" key="1">
    <citation type="submission" date="2018-06" db="EMBL/GenBank/DDBJ databases">
        <title>Extensive metabolic versatility and redundancy in microbially diverse, dynamic hydrothermal sediments.</title>
        <authorList>
            <person name="Dombrowski N."/>
            <person name="Teske A."/>
            <person name="Baker B.J."/>
        </authorList>
    </citation>
    <scope>NUCLEOTIDE SEQUENCE [LARGE SCALE GENOMIC DNA]</scope>
    <source>
        <strain evidence="5">B10_G13</strain>
    </source>
</reference>
<keyword evidence="2" id="KW-1133">Transmembrane helix</keyword>
<feature type="region of interest" description="Disordered" evidence="1">
    <location>
        <begin position="545"/>
        <end position="577"/>
    </location>
</feature>
<dbReference type="AlphaFoldDB" id="A0A660SDE4"/>
<dbReference type="InterPro" id="IPR048389">
    <property type="entry name" value="YciQ-like_C"/>
</dbReference>
<organism evidence="5 6">
    <name type="scientific">candidate division TA06 bacterium</name>
    <dbReference type="NCBI Taxonomy" id="2250710"/>
    <lineage>
        <taxon>Bacteria</taxon>
        <taxon>Bacteria division TA06</taxon>
    </lineage>
</organism>
<evidence type="ECO:0000313" key="5">
    <source>
        <dbReference type="EMBL" id="RKX68572.1"/>
    </source>
</evidence>
<evidence type="ECO:0008006" key="7">
    <source>
        <dbReference type="Google" id="ProtNLM"/>
    </source>
</evidence>
<comment type="caution">
    <text evidence="5">The sequence shown here is derived from an EMBL/GenBank/DDBJ whole genome shotgun (WGS) entry which is preliminary data.</text>
</comment>
<dbReference type="Pfam" id="PF09972">
    <property type="entry name" value="DUF2207"/>
    <property type="match status" value="1"/>
</dbReference>
<protein>
    <recommendedName>
        <fullName evidence="7">DUF2207 domain-containing protein</fullName>
    </recommendedName>
</protein>
<feature type="transmembrane region" description="Helical" evidence="2">
    <location>
        <begin position="400"/>
        <end position="420"/>
    </location>
</feature>
<evidence type="ECO:0000256" key="2">
    <source>
        <dbReference type="SAM" id="Phobius"/>
    </source>
</evidence>
<proteinExistence type="predicted"/>
<feature type="transmembrane region" description="Helical" evidence="2">
    <location>
        <begin position="229"/>
        <end position="254"/>
    </location>
</feature>
<keyword evidence="2" id="KW-0472">Membrane</keyword>
<dbReference type="InterPro" id="IPR018702">
    <property type="entry name" value="DUF2207"/>
</dbReference>
<sequence length="577" mass="65904">MESMSTYKMFLFLTIFIIPIYLISWEIDSYNAEIILRKDGTINVKEVVDVNFKSELHHGIYRNIPVAYKNKGMNFNLRVKNINVEDMDGNSIPFRKGRKGRYLNLRIGRASKLISGKHIYVISYDVERVFMYTEKNVIFYWNIIGTEWYVPILTSHSTIYFPEGVDEKDIVYNVTGGYYGSSNKISEDSLYTGRLAIQTERALQPSEGLTIYMKLPNDSVIKPSIIKEIYWFILDNWVLFIPIIVFLIMFISWFKYGRNPEFNQYSVVVRYKPPDDLTAAEVGTLIDEMCDAQDVNSILIDLARRGYIKIIEIETKKLLFMKNLDYRFKLLKNYKTDNLEPYEKIFLDALFSDGEQESVLLSSLKNKFYIDYKKIKNSIYKSLMKKKMFVANPETIRNKYMVIGMIFILTPIFLIGVIISVLQINLYFILSLILSGIIIIAFGRIMPRKTRSGALKTMVILGFKEYLERVEREEIESRLRKNPYLFDEILPYALSLGVADVVASKFIDLISQPPKWFVSSNTGLFTTVIFMNSLGNAMHSFNTTLTSKPSSSGSGGSSGGGGGFSGGGFGGGGGGSW</sequence>
<dbReference type="Pfam" id="PF20990">
    <property type="entry name" value="DUF2207_C"/>
    <property type="match status" value="1"/>
</dbReference>
<feature type="domain" description="DUF2207" evidence="3">
    <location>
        <begin position="26"/>
        <end position="213"/>
    </location>
</feature>
<dbReference type="EMBL" id="QNBD01000259">
    <property type="protein sequence ID" value="RKX68572.1"/>
    <property type="molecule type" value="Genomic_DNA"/>
</dbReference>
<feature type="domain" description="Predicted membrane protein YciQ-like C-terminal" evidence="4">
    <location>
        <begin position="270"/>
        <end position="506"/>
    </location>
</feature>
<dbReference type="Proteomes" id="UP000271125">
    <property type="component" value="Unassembled WGS sequence"/>
</dbReference>
<name>A0A660SDE4_UNCT6</name>
<accession>A0A660SDE4</accession>
<feature type="compositionally biased region" description="Gly residues" evidence="1">
    <location>
        <begin position="553"/>
        <end position="577"/>
    </location>
</feature>
<evidence type="ECO:0000256" key="1">
    <source>
        <dbReference type="SAM" id="MobiDB-lite"/>
    </source>
</evidence>
<evidence type="ECO:0000313" key="6">
    <source>
        <dbReference type="Proteomes" id="UP000271125"/>
    </source>
</evidence>
<evidence type="ECO:0000259" key="3">
    <source>
        <dbReference type="Pfam" id="PF09972"/>
    </source>
</evidence>
<evidence type="ECO:0000259" key="4">
    <source>
        <dbReference type="Pfam" id="PF20990"/>
    </source>
</evidence>